<sequence>MFGRIGRPSLSSAPSMVVWSQTIGKKVATTVASVGP</sequence>
<dbReference type="Proteomes" id="UP000038802">
    <property type="component" value="Unassembled WGS sequence"/>
</dbReference>
<evidence type="ECO:0000313" key="4">
    <source>
        <dbReference type="Proteomes" id="UP000044938"/>
    </source>
</evidence>
<name>A0A0U0RRE0_MYCTX</name>
<dbReference type="EMBL" id="CSAE01000405">
    <property type="protein sequence ID" value="COW24585.1"/>
    <property type="molecule type" value="Genomic_DNA"/>
</dbReference>
<reference evidence="3 4" key="1">
    <citation type="submission" date="2015-03" db="EMBL/GenBank/DDBJ databases">
        <authorList>
            <consortium name="Pathogen Informatics"/>
        </authorList>
    </citation>
    <scope>NUCLEOTIDE SEQUENCE [LARGE SCALE GENOMIC DNA]</scope>
    <source>
        <strain evidence="3">K00500041</strain>
        <strain evidence="2 4">M09401471</strain>
    </source>
</reference>
<reference evidence="1" key="2">
    <citation type="submission" date="2015-03" db="EMBL/GenBank/DDBJ databases">
        <authorList>
            <person name="Murphy D."/>
        </authorList>
    </citation>
    <scope>NUCLEOTIDE SEQUENCE [LARGE SCALE GENOMIC DNA]</scope>
    <source>
        <strain evidence="1">K00500041</strain>
    </source>
</reference>
<organism evidence="1 3">
    <name type="scientific">Mycobacterium tuberculosis</name>
    <dbReference type="NCBI Taxonomy" id="1773"/>
    <lineage>
        <taxon>Bacteria</taxon>
        <taxon>Bacillati</taxon>
        <taxon>Actinomycetota</taxon>
        <taxon>Actinomycetes</taxon>
        <taxon>Mycobacteriales</taxon>
        <taxon>Mycobacteriaceae</taxon>
        <taxon>Mycobacterium</taxon>
        <taxon>Mycobacterium tuberculosis complex</taxon>
    </lineage>
</organism>
<dbReference type="Proteomes" id="UP000044938">
    <property type="component" value="Unassembled WGS sequence"/>
</dbReference>
<evidence type="ECO:0000313" key="1">
    <source>
        <dbReference type="EMBL" id="COW24585.1"/>
    </source>
</evidence>
<evidence type="ECO:0000313" key="3">
    <source>
        <dbReference type="Proteomes" id="UP000038802"/>
    </source>
</evidence>
<evidence type="ECO:0000313" key="2">
    <source>
        <dbReference type="EMBL" id="COX38975.1"/>
    </source>
</evidence>
<dbReference type="EMBL" id="CSAJ01000935">
    <property type="protein sequence ID" value="COX38975.1"/>
    <property type="molecule type" value="Genomic_DNA"/>
</dbReference>
<accession>A0A0U0RRE0</accession>
<gene>
    <name evidence="1" type="ORF">ERS007703_03166</name>
    <name evidence="2" type="ORF">ERS007720_04420</name>
</gene>
<protein>
    <submittedName>
        <fullName evidence="1">Uncharacterized protein</fullName>
    </submittedName>
</protein>
<proteinExistence type="predicted"/>
<dbReference type="AlphaFoldDB" id="A0A0U0RRE0"/>